<evidence type="ECO:0000256" key="6">
    <source>
        <dbReference type="ARBA" id="ARBA00022763"/>
    </source>
</evidence>
<evidence type="ECO:0000256" key="5">
    <source>
        <dbReference type="ARBA" id="ARBA00022759"/>
    </source>
</evidence>
<organism evidence="14 15">
    <name type="scientific">Ash yellows phytoplasma</name>
    <dbReference type="NCBI Taxonomy" id="35780"/>
    <lineage>
        <taxon>Bacteria</taxon>
        <taxon>Bacillati</taxon>
        <taxon>Mycoplasmatota</taxon>
        <taxon>Mollicutes</taxon>
        <taxon>Acholeplasmatales</taxon>
        <taxon>Acholeplasmataceae</taxon>
        <taxon>Candidatus Phytoplasma</taxon>
        <taxon>16SrVII (Ash yellows group)</taxon>
    </lineage>
</organism>
<dbReference type="Pfam" id="PF03838">
    <property type="entry name" value="RecU"/>
    <property type="match status" value="1"/>
</dbReference>
<protein>
    <recommendedName>
        <fullName evidence="12 13">Holliday junction resolvase RecU</fullName>
        <ecNumber evidence="13">3.1.21.10</ecNumber>
    </recommendedName>
    <alternativeName>
        <fullName evidence="13">Recombination protein U homolog</fullName>
    </alternativeName>
</protein>
<evidence type="ECO:0000256" key="3">
    <source>
        <dbReference type="ARBA" id="ARBA00022722"/>
    </source>
</evidence>
<evidence type="ECO:0000256" key="1">
    <source>
        <dbReference type="ARBA" id="ARBA00004496"/>
    </source>
</evidence>
<accession>A0ABZ2U8V0</accession>
<dbReference type="InterPro" id="IPR011335">
    <property type="entry name" value="Restrct_endonuc-II-like"/>
</dbReference>
<evidence type="ECO:0000256" key="8">
    <source>
        <dbReference type="ARBA" id="ARBA00022842"/>
    </source>
</evidence>
<keyword evidence="5 13" id="KW-0255">Endonuclease</keyword>
<dbReference type="RefSeq" id="WP_341266525.1">
    <property type="nucleotide sequence ID" value="NZ_CP146843.1"/>
</dbReference>
<evidence type="ECO:0000256" key="4">
    <source>
        <dbReference type="ARBA" id="ARBA00022723"/>
    </source>
</evidence>
<sequence>MFTNIFAKNKSHKSNLGSTLERDINLTNIFYQTNKIALIFKNEIPIKVVKVDYASRQTTKITEAYYCLKALPDYQGLYRGRYLCFDVKETNNKNSFPLSNIPQHQIKTLQLIQELKGIAFFIINFKFHKKYFYLPIKNLIDYIENFDKKSINYKIFEEKFYQIPFSLSPRLDYLKIVDNFL</sequence>
<evidence type="ECO:0000256" key="11">
    <source>
        <dbReference type="ARBA" id="ARBA00023447"/>
    </source>
</evidence>
<keyword evidence="6 13" id="KW-0227">DNA damage</keyword>
<dbReference type="InterPro" id="IPR004612">
    <property type="entry name" value="Resolv_RecU"/>
</dbReference>
<keyword evidence="8 13" id="KW-0460">Magnesium</keyword>
<evidence type="ECO:0000313" key="15">
    <source>
        <dbReference type="Proteomes" id="UP001484199"/>
    </source>
</evidence>
<evidence type="ECO:0000256" key="7">
    <source>
        <dbReference type="ARBA" id="ARBA00022801"/>
    </source>
</evidence>
<dbReference type="NCBIfam" id="NF002581">
    <property type="entry name" value="PRK02234.1-2"/>
    <property type="match status" value="1"/>
</dbReference>
<feature type="binding site" evidence="13">
    <location>
        <position position="73"/>
    </location>
    <ligand>
        <name>Mg(2+)</name>
        <dbReference type="ChEBI" id="CHEBI:18420"/>
    </ligand>
</feature>
<dbReference type="PIRSF" id="PIRSF037785">
    <property type="entry name" value="RecU"/>
    <property type="match status" value="1"/>
</dbReference>
<feature type="site" description="Transition state stabilizer" evidence="13">
    <location>
        <position position="88"/>
    </location>
</feature>
<reference evidence="14" key="1">
    <citation type="submission" date="2024-03" db="EMBL/GenBank/DDBJ databases">
        <title>The Complete Genome of 'Candidatus Phytoplasma fraxini' AshY1 from the Ash Yellows Group.</title>
        <authorList>
            <person name="Boehm J.W."/>
            <person name="Huettel B."/>
            <person name="Schneider B."/>
            <person name="Kube M."/>
        </authorList>
    </citation>
    <scope>NUCLEOTIDE SEQUENCE [LARGE SCALE GENOMIC DNA]</scope>
    <source>
        <strain evidence="14">AshY1</strain>
    </source>
</reference>
<comment type="catalytic activity">
    <reaction evidence="13">
        <text>Endonucleolytic cleavage at a junction such as a reciprocal single-stranded crossover between two homologous DNA duplexes (Holliday junction).</text>
        <dbReference type="EC" id="3.1.21.10"/>
    </reaction>
</comment>
<dbReference type="Gene3D" id="3.40.1350.10">
    <property type="match status" value="1"/>
</dbReference>
<keyword evidence="9 13" id="KW-0233">DNA recombination</keyword>
<dbReference type="SUPFAM" id="SSF52980">
    <property type="entry name" value="Restriction endonuclease-like"/>
    <property type="match status" value="1"/>
</dbReference>
<evidence type="ECO:0000256" key="2">
    <source>
        <dbReference type="ARBA" id="ARBA00022490"/>
    </source>
</evidence>
<keyword evidence="4 13" id="KW-0479">Metal-binding</keyword>
<evidence type="ECO:0000256" key="13">
    <source>
        <dbReference type="HAMAP-Rule" id="MF_00130"/>
    </source>
</evidence>
<proteinExistence type="inferred from homology"/>
<keyword evidence="2 13" id="KW-0963">Cytoplasm</keyword>
<dbReference type="Proteomes" id="UP001484199">
    <property type="component" value="Chromosome"/>
</dbReference>
<evidence type="ECO:0000256" key="9">
    <source>
        <dbReference type="ARBA" id="ARBA00023172"/>
    </source>
</evidence>
<keyword evidence="3 13" id="KW-0540">Nuclease</keyword>
<evidence type="ECO:0000256" key="10">
    <source>
        <dbReference type="ARBA" id="ARBA00023204"/>
    </source>
</evidence>
<dbReference type="EMBL" id="CP146843">
    <property type="protein sequence ID" value="WYY26623.1"/>
    <property type="molecule type" value="Genomic_DNA"/>
</dbReference>
<dbReference type="EC" id="3.1.21.10" evidence="13"/>
<name>A0ABZ2U8V0_ASHYP</name>
<feature type="binding site" evidence="13">
    <location>
        <position position="105"/>
    </location>
    <ligand>
        <name>Mg(2+)</name>
        <dbReference type="ChEBI" id="CHEBI:18420"/>
    </ligand>
</feature>
<evidence type="ECO:0000256" key="12">
    <source>
        <dbReference type="ARBA" id="ARBA00029523"/>
    </source>
</evidence>
<keyword evidence="15" id="KW-1185">Reference proteome</keyword>
<feature type="binding site" evidence="13">
    <location>
        <position position="86"/>
    </location>
    <ligand>
        <name>Mg(2+)</name>
        <dbReference type="ChEBI" id="CHEBI:18420"/>
    </ligand>
</feature>
<dbReference type="HAMAP" id="MF_00130">
    <property type="entry name" value="RecU"/>
    <property type="match status" value="1"/>
</dbReference>
<dbReference type="InterPro" id="IPR011856">
    <property type="entry name" value="tRNA_endonuc-like_dom_sf"/>
</dbReference>
<comment type="caution">
    <text evidence="13">Lacks conserved residue(s) required for the propagation of feature annotation.</text>
</comment>
<evidence type="ECO:0000313" key="14">
    <source>
        <dbReference type="EMBL" id="WYY26623.1"/>
    </source>
</evidence>
<keyword evidence="10 13" id="KW-0234">DNA repair</keyword>
<comment type="subcellular location">
    <subcellularLocation>
        <location evidence="1 13">Cytoplasm</location>
    </subcellularLocation>
</comment>
<gene>
    <name evidence="13" type="primary">recU</name>
    <name evidence="14" type="ORF">AshY1_05260</name>
</gene>
<dbReference type="CDD" id="cd22354">
    <property type="entry name" value="RecU-like"/>
    <property type="match status" value="1"/>
</dbReference>
<comment type="similarity">
    <text evidence="11 13">Belongs to the RecU family.</text>
</comment>
<comment type="cofactor">
    <cofactor evidence="13">
        <name>Mg(2+)</name>
        <dbReference type="ChEBI" id="CHEBI:18420"/>
    </cofactor>
    <text evidence="13">Binds 1 Mg(2+) ion per subunit.</text>
</comment>
<keyword evidence="7 13" id="KW-0378">Hydrolase</keyword>
<comment type="function">
    <text evidence="13">Endonuclease that resolves Holliday junction intermediates in genetic recombination. Cleaves mobile four-strand junctions by introducing symmetrical nicks in paired strands. Promotes annealing of linear ssDNA with homologous dsDNA. Required for DNA repair, homologous recombination and chromosome segregation.</text>
</comment>